<evidence type="ECO:0000259" key="1">
    <source>
        <dbReference type="Pfam" id="PF00535"/>
    </source>
</evidence>
<dbReference type="SUPFAM" id="SSF48452">
    <property type="entry name" value="TPR-like"/>
    <property type="match status" value="1"/>
</dbReference>
<dbReference type="AlphaFoldDB" id="A0A4U1MNW3"/>
<proteinExistence type="predicted"/>
<evidence type="ECO:0000313" key="3">
    <source>
        <dbReference type="Proteomes" id="UP000310541"/>
    </source>
</evidence>
<dbReference type="PANTHER" id="PTHR43630">
    <property type="entry name" value="POLY-BETA-1,6-N-ACETYL-D-GLUCOSAMINE SYNTHASE"/>
    <property type="match status" value="1"/>
</dbReference>
<dbReference type="EMBL" id="SWFM01000001">
    <property type="protein sequence ID" value="TKD72405.1"/>
    <property type="molecule type" value="Genomic_DNA"/>
</dbReference>
<dbReference type="OrthoDB" id="9815923at2"/>
<dbReference type="SUPFAM" id="SSF53448">
    <property type="entry name" value="Nucleotide-diphospho-sugar transferases"/>
    <property type="match status" value="1"/>
</dbReference>
<dbReference type="InterPro" id="IPR029044">
    <property type="entry name" value="Nucleotide-diphossugar_trans"/>
</dbReference>
<name>A0A4U1MNW3_9BACL</name>
<accession>A0A4U1MNW3</accession>
<reference evidence="2 3" key="1">
    <citation type="submission" date="2019-04" db="EMBL/GenBank/DDBJ databases">
        <title>Genome sequence of Bacillus hwajinpoensis strain Y2.</title>
        <authorList>
            <person name="Fair J.L."/>
            <person name="Maclea K.S."/>
        </authorList>
    </citation>
    <scope>NUCLEOTIDE SEQUENCE [LARGE SCALE GENOMIC DNA]</scope>
    <source>
        <strain evidence="2 3">Y2</strain>
    </source>
</reference>
<comment type="caution">
    <text evidence="2">The sequence shown here is derived from an EMBL/GenBank/DDBJ whole genome shotgun (WGS) entry which is preliminary data.</text>
</comment>
<dbReference type="RefSeq" id="WP_136946256.1">
    <property type="nucleotide sequence ID" value="NZ_SWFM01000001.1"/>
</dbReference>
<dbReference type="InterPro" id="IPR001173">
    <property type="entry name" value="Glyco_trans_2-like"/>
</dbReference>
<protein>
    <submittedName>
        <fullName evidence="2">Glycosyltransferase family 2 protein</fullName>
    </submittedName>
</protein>
<feature type="domain" description="Glycosyltransferase 2-like" evidence="1">
    <location>
        <begin position="5"/>
        <end position="142"/>
    </location>
</feature>
<dbReference type="CDD" id="cd02511">
    <property type="entry name" value="Beta4Glucosyltransferase"/>
    <property type="match status" value="1"/>
</dbReference>
<evidence type="ECO:0000313" key="2">
    <source>
        <dbReference type="EMBL" id="TKD72405.1"/>
    </source>
</evidence>
<organism evidence="2 3">
    <name type="scientific">Guptibacillus hwajinpoensis</name>
    <dbReference type="NCBI Taxonomy" id="208199"/>
    <lineage>
        <taxon>Bacteria</taxon>
        <taxon>Bacillati</taxon>
        <taxon>Bacillota</taxon>
        <taxon>Bacilli</taxon>
        <taxon>Bacillales</taxon>
        <taxon>Guptibacillaceae</taxon>
        <taxon>Guptibacillus</taxon>
    </lineage>
</organism>
<dbReference type="PANTHER" id="PTHR43630:SF2">
    <property type="entry name" value="GLYCOSYLTRANSFERASE"/>
    <property type="match status" value="1"/>
</dbReference>
<sequence>MVSISLCMIVRNAEATLGRCLSSISNVVDEINIIDTGSIDDTIKVARQYTDRIFHFKWIDHFAEARNFSFEKATKDYILWLDADDVIMEEDQKQLMELKKTLSSEVDSVSMNYILGFDDYGNVRSSIRRNRLVKRDKQFKWHGVVHEYLAVSGVILNSDLSVTHKSEKRDASRNLLIYENQLSQNHSFIPRDLFYFANELKDHYMYERAISYYEEFLLTGEGWIEDNIASCGRLADCYHHVGESDKELESVLRSFRYDQPRPEFCCRLGFYFLSREQINSSIYWYKQALEYKQDGPNWGFQDHAFTTWLPHLQLCVCYDRKGNDGLAYHHNEIAYQYRPKDSAVLHNKKYLEEKLLSMNHAEGKKE</sequence>
<dbReference type="Gene3D" id="3.90.550.10">
    <property type="entry name" value="Spore Coat Polysaccharide Biosynthesis Protein SpsA, Chain A"/>
    <property type="match status" value="1"/>
</dbReference>
<dbReference type="GO" id="GO:0016740">
    <property type="term" value="F:transferase activity"/>
    <property type="evidence" value="ECO:0007669"/>
    <property type="project" value="UniProtKB-KW"/>
</dbReference>
<dbReference type="Pfam" id="PF00535">
    <property type="entry name" value="Glycos_transf_2"/>
    <property type="match status" value="1"/>
</dbReference>
<dbReference type="Gene3D" id="1.25.40.10">
    <property type="entry name" value="Tetratricopeptide repeat domain"/>
    <property type="match status" value="1"/>
</dbReference>
<keyword evidence="2" id="KW-0808">Transferase</keyword>
<dbReference type="InterPro" id="IPR011990">
    <property type="entry name" value="TPR-like_helical_dom_sf"/>
</dbReference>
<dbReference type="Proteomes" id="UP000310541">
    <property type="component" value="Unassembled WGS sequence"/>
</dbReference>
<gene>
    <name evidence="2" type="ORF">FBF83_06405</name>
</gene>